<feature type="region of interest" description="Disordered" evidence="7">
    <location>
        <begin position="871"/>
        <end position="894"/>
    </location>
</feature>
<evidence type="ECO:0000313" key="10">
    <source>
        <dbReference type="Proteomes" id="UP000594454"/>
    </source>
</evidence>
<feature type="compositionally biased region" description="Polar residues" evidence="7">
    <location>
        <begin position="654"/>
        <end position="667"/>
    </location>
</feature>
<feature type="compositionally biased region" description="Basic and acidic residues" evidence="7">
    <location>
        <begin position="668"/>
        <end position="710"/>
    </location>
</feature>
<name>A0A7R8UCX6_HERIL</name>
<dbReference type="PROSITE" id="PS00518">
    <property type="entry name" value="ZF_RING_1"/>
    <property type="match status" value="1"/>
</dbReference>
<dbReference type="InterPro" id="IPR032443">
    <property type="entry name" value="RAWUL"/>
</dbReference>
<evidence type="ECO:0000256" key="4">
    <source>
        <dbReference type="ARBA" id="ARBA00022833"/>
    </source>
</evidence>
<feature type="compositionally biased region" description="Basic and acidic residues" evidence="7">
    <location>
        <begin position="885"/>
        <end position="894"/>
    </location>
</feature>
<feature type="region of interest" description="Disordered" evidence="7">
    <location>
        <begin position="1134"/>
        <end position="1180"/>
    </location>
</feature>
<dbReference type="GO" id="GO:1990841">
    <property type="term" value="F:promoter-specific chromatin binding"/>
    <property type="evidence" value="ECO:0007669"/>
    <property type="project" value="TreeGrafter"/>
</dbReference>
<evidence type="ECO:0000256" key="1">
    <source>
        <dbReference type="ARBA" id="ARBA00004123"/>
    </source>
</evidence>
<feature type="compositionally biased region" description="Low complexity" evidence="7">
    <location>
        <begin position="97"/>
        <end position="177"/>
    </location>
</feature>
<feature type="compositionally biased region" description="Polar residues" evidence="7">
    <location>
        <begin position="724"/>
        <end position="733"/>
    </location>
</feature>
<dbReference type="Pfam" id="PF00097">
    <property type="entry name" value="zf-C3HC4"/>
    <property type="match status" value="1"/>
</dbReference>
<dbReference type="SMART" id="SM00184">
    <property type="entry name" value="RING"/>
    <property type="match status" value="1"/>
</dbReference>
<dbReference type="OrthoDB" id="10264655at2759"/>
<protein>
    <recommendedName>
        <fullName evidence="8">RING-type domain-containing protein</fullName>
    </recommendedName>
</protein>
<evidence type="ECO:0000313" key="9">
    <source>
        <dbReference type="EMBL" id="CAD7078244.1"/>
    </source>
</evidence>
<dbReference type="EMBL" id="LR899009">
    <property type="protein sequence ID" value="CAD7078244.1"/>
    <property type="molecule type" value="Genomic_DNA"/>
</dbReference>
<evidence type="ECO:0000256" key="2">
    <source>
        <dbReference type="ARBA" id="ARBA00022723"/>
    </source>
</evidence>
<feature type="compositionally biased region" description="Basic and acidic residues" evidence="7">
    <location>
        <begin position="634"/>
        <end position="652"/>
    </location>
</feature>
<feature type="region of interest" description="Disordered" evidence="7">
    <location>
        <begin position="560"/>
        <end position="847"/>
    </location>
</feature>
<keyword evidence="4" id="KW-0862">Zinc</keyword>
<dbReference type="GO" id="GO:0008270">
    <property type="term" value="F:zinc ion binding"/>
    <property type="evidence" value="ECO:0007669"/>
    <property type="project" value="UniProtKB-KW"/>
</dbReference>
<dbReference type="GO" id="GO:0035102">
    <property type="term" value="C:PRC1 complex"/>
    <property type="evidence" value="ECO:0007669"/>
    <property type="project" value="TreeGrafter"/>
</dbReference>
<dbReference type="InterPro" id="IPR018957">
    <property type="entry name" value="Znf_C3HC4_RING-type"/>
</dbReference>
<keyword evidence="2" id="KW-0479">Metal-binding</keyword>
<reference evidence="9 10" key="1">
    <citation type="submission" date="2020-11" db="EMBL/GenBank/DDBJ databases">
        <authorList>
            <person name="Wallbank WR R."/>
            <person name="Pardo Diaz C."/>
            <person name="Kozak K."/>
            <person name="Martin S."/>
            <person name="Jiggins C."/>
            <person name="Moest M."/>
            <person name="Warren A I."/>
            <person name="Generalovic N T."/>
            <person name="Byers J.R.P. K."/>
            <person name="Montejo-Kovacevich G."/>
            <person name="Yen C E."/>
        </authorList>
    </citation>
    <scope>NUCLEOTIDE SEQUENCE [LARGE SCALE GENOMIC DNA]</scope>
</reference>
<dbReference type="InParanoid" id="A0A7R8UCX6"/>
<dbReference type="FunCoup" id="A0A7R8UCX6">
    <property type="interactions" value="268"/>
</dbReference>
<feature type="region of interest" description="Disordered" evidence="7">
    <location>
        <begin position="1539"/>
        <end position="1573"/>
    </location>
</feature>
<feature type="compositionally biased region" description="Polar residues" evidence="7">
    <location>
        <begin position="770"/>
        <end position="779"/>
    </location>
</feature>
<keyword evidence="5" id="KW-0539">Nucleus</keyword>
<feature type="compositionally biased region" description="Polar residues" evidence="7">
    <location>
        <begin position="745"/>
        <end position="761"/>
    </location>
</feature>
<dbReference type="PROSITE" id="PS50089">
    <property type="entry name" value="ZF_RING_2"/>
    <property type="match status" value="1"/>
</dbReference>
<feature type="compositionally biased region" description="Polar residues" evidence="7">
    <location>
        <begin position="1433"/>
        <end position="1451"/>
    </location>
</feature>
<evidence type="ECO:0000256" key="6">
    <source>
        <dbReference type="PROSITE-ProRule" id="PRU00175"/>
    </source>
</evidence>
<dbReference type="PANTHER" id="PTHR10825:SF29">
    <property type="entry name" value="POLYCOMB GROUP RING FINGER PROTEIN 1"/>
    <property type="match status" value="1"/>
</dbReference>
<dbReference type="GO" id="GO:0000122">
    <property type="term" value="P:negative regulation of transcription by RNA polymerase II"/>
    <property type="evidence" value="ECO:0007669"/>
    <property type="project" value="TreeGrafter"/>
</dbReference>
<evidence type="ECO:0000256" key="7">
    <source>
        <dbReference type="SAM" id="MobiDB-lite"/>
    </source>
</evidence>
<evidence type="ECO:0000256" key="5">
    <source>
        <dbReference type="ARBA" id="ARBA00023242"/>
    </source>
</evidence>
<dbReference type="CDD" id="cd17082">
    <property type="entry name" value="RAWUL_PCGF2_like"/>
    <property type="match status" value="1"/>
</dbReference>
<dbReference type="InterPro" id="IPR001841">
    <property type="entry name" value="Znf_RING"/>
</dbReference>
<sequence length="1573" mass="170753">MTPRDSVVTVRLDLDFTKCTFCGRIYISIDSSQIMPPLPGVLAMLSPSQSVSKSFSSAVASSSGPSYTAEMSAARTDLVATNRLSNDNKVNQTSPIALAMTTSTLPSSSTASMMPSKSNTANSSNLNSAATPTGGSITNESSSSCSESHSTSVSDNSKASSSSDSSSDSKSSCNSDSTKAKENENGSSANNETCDTKDNENALVESSGTNSADADSDLSSSSMFGRPRQILLKNVNAHITCSLCTGYLIDATTIVECLHSFCHSCIMNYLRKDQYCPRCEMMINTTKHNNIKLDTTLQAIVYKLVPGLYEKELLRKRAFYSTRPEEAKLATPEQRGDDTEHLIFGPTDNMSLSLEYADIEELADEDASDLRKPKYLQCPANFTVAHLKKFVFGKYGIDQSRFTMDIMYKVKTIVLADHYKMMDVAYIYTWKRDAPMKFFFRVKELENPPRKKKCPKILPKAIKENCLESKETDNKQSSSVEVEGIKDEKEIKVEIKEEQVIQDTIESEMDIDIPTIVPNSSEAGSLLGDCMVAVPIAVKTPPSTSPEKPEIKREEDIFKEESNHVPPVSQFTPESKVGAAEQTFSPKNNSDKTNTDHRPEKLKITLVNKGKNSGKEDDAPKGKSSLKNKSSKHSPPELEDRKVENIKLKIDLSKQGSVTIINMSSPDSGKKEVVKPLKPEKEWKIKIKKDKDKQTNGTSDKNKSSPHEKTVPPITIELGKSDSRNSGASYSSKFENDEDKKKSEFLNSIDLTPIKSITSPNKADKHKSTVGKSLSNSLTPSFSLKKPLMPPPPPPPAPKTSSASKRKSKEPVKAIVKKPRLDSPAFKLPPQPQIKVRSNLLEPKKSPPGITFKLAPFPFGANSEVAKHLETSTTSTLVAPLAPKSESDTERKLEDEKLMPAPPPLKMLDVFKRNGMKPTKSTAKSKIAPTKPGKTTSSDGFLRPIVTTSMAQNSRVPIVSNIMGNRTPIARRYAPILPKSGRTNPFANLPSDVGFLPNNSTEIKPIQNGENKEIKVYGPPAATTSSPAQKPTVSIATSVSSMNQRPTSKSSASGNYLNYALFNSTKSKMGEVPLGCRTPIYTPNSPIYSPNSPQYMPNYNIPSQPVYKYTKTQSSATNYLQNILGTNKQLSSLFPAPPVKKSSDQASSKTEGSEKALKRNKTPPIVGKMSPEPSDKQTPVQSLLNSCNINIPSSLSITIRNEDDDADSTKSSNMKHSNPVNNYIEILKLPDTPLVTNDAPKIASPNHSDVKTMMQPKSPTSLKLPGVTINPSKVSPPAMSASPTVKPGVSSPNSAPKAKSPASFDSDKRSSPSSVPHKNAKKTPSPEKKTNEKSSRKAEKRPASDLAKSPKEKYEISSSALKKFRPILPRSKTPPVPGVGPVTSLTPLPTKMVPKLSTSKSGAIKSKKGSPKTANQVKSQQNSGAKTPDSFVDLTNQRKTATPPGSLSLITNPPAAQPGNLPPELTAFLAQQRQLQQQQQQQGPFSPIGATNAANFLPHLASFHPATNLNMQRAYLMEHLARMQKAGVEALEKYMQQQKNNNTNCVKSPSTSPGNNGTGAVSTSSPNNVKNST</sequence>
<evidence type="ECO:0000256" key="3">
    <source>
        <dbReference type="ARBA" id="ARBA00022771"/>
    </source>
</evidence>
<feature type="compositionally biased region" description="Polar residues" evidence="7">
    <location>
        <begin position="1413"/>
        <end position="1425"/>
    </location>
</feature>
<feature type="compositionally biased region" description="Basic and acidic residues" evidence="7">
    <location>
        <begin position="1324"/>
        <end position="1355"/>
    </location>
</feature>
<dbReference type="InterPro" id="IPR017907">
    <property type="entry name" value="Znf_RING_CS"/>
</dbReference>
<feature type="region of interest" description="Disordered" evidence="7">
    <location>
        <begin position="1240"/>
        <end position="1462"/>
    </location>
</feature>
<feature type="compositionally biased region" description="Low complexity" evidence="7">
    <location>
        <begin position="1290"/>
        <end position="1304"/>
    </location>
</feature>
<evidence type="ECO:0000259" key="8">
    <source>
        <dbReference type="PROSITE" id="PS50089"/>
    </source>
</evidence>
<dbReference type="Gene3D" id="3.30.40.10">
    <property type="entry name" value="Zinc/RING finger domain, C3HC4 (zinc finger)"/>
    <property type="match status" value="1"/>
</dbReference>
<dbReference type="Pfam" id="PF16207">
    <property type="entry name" value="RAWUL"/>
    <property type="match status" value="1"/>
</dbReference>
<keyword evidence="3 6" id="KW-0863">Zinc-finger</keyword>
<feature type="compositionally biased region" description="Basic and acidic residues" evidence="7">
    <location>
        <begin position="589"/>
        <end position="603"/>
    </location>
</feature>
<feature type="compositionally biased region" description="Polar residues" evidence="7">
    <location>
        <begin position="84"/>
        <end position="95"/>
    </location>
</feature>
<dbReference type="Proteomes" id="UP000594454">
    <property type="component" value="Chromosome 1"/>
</dbReference>
<proteinExistence type="predicted"/>
<dbReference type="PANTHER" id="PTHR10825">
    <property type="entry name" value="RING FINGER DOMAIN-CONTAINING, POLYCOMB GROUP COMPONENT"/>
    <property type="match status" value="1"/>
</dbReference>
<dbReference type="Gene3D" id="3.10.20.90">
    <property type="entry name" value="Phosphatidylinositol 3-kinase Catalytic Subunit, Chain A, domain 1"/>
    <property type="match status" value="1"/>
</dbReference>
<accession>A0A7R8UCX6</accession>
<dbReference type="InterPro" id="IPR013083">
    <property type="entry name" value="Znf_RING/FYVE/PHD"/>
</dbReference>
<feature type="compositionally biased region" description="Basic and acidic residues" evidence="7">
    <location>
        <begin position="734"/>
        <end position="744"/>
    </location>
</feature>
<feature type="compositionally biased region" description="Pro residues" evidence="7">
    <location>
        <begin position="788"/>
        <end position="798"/>
    </location>
</feature>
<feature type="domain" description="RING-type" evidence="8">
    <location>
        <begin position="241"/>
        <end position="280"/>
    </location>
</feature>
<gene>
    <name evidence="9" type="ORF">HERILL_LOCUS1524</name>
</gene>
<keyword evidence="10" id="KW-1185">Reference proteome</keyword>
<feature type="region of interest" description="Disordered" evidence="7">
    <location>
        <begin position="84"/>
        <end position="196"/>
    </location>
</feature>
<dbReference type="SUPFAM" id="SSF57850">
    <property type="entry name" value="RING/U-box"/>
    <property type="match status" value="1"/>
</dbReference>
<organism evidence="9 10">
    <name type="scientific">Hermetia illucens</name>
    <name type="common">Black soldier fly</name>
    <dbReference type="NCBI Taxonomy" id="343691"/>
    <lineage>
        <taxon>Eukaryota</taxon>
        <taxon>Metazoa</taxon>
        <taxon>Ecdysozoa</taxon>
        <taxon>Arthropoda</taxon>
        <taxon>Hexapoda</taxon>
        <taxon>Insecta</taxon>
        <taxon>Pterygota</taxon>
        <taxon>Neoptera</taxon>
        <taxon>Endopterygota</taxon>
        <taxon>Diptera</taxon>
        <taxon>Brachycera</taxon>
        <taxon>Stratiomyomorpha</taxon>
        <taxon>Stratiomyidae</taxon>
        <taxon>Hermetiinae</taxon>
        <taxon>Hermetia</taxon>
    </lineage>
</organism>
<feature type="region of interest" description="Disordered" evidence="7">
    <location>
        <begin position="917"/>
        <end position="941"/>
    </location>
</feature>
<dbReference type="FunFam" id="3.30.40.10:FF:000033">
    <property type="entry name" value="Polycomb group RING finger protein 3"/>
    <property type="match status" value="1"/>
</dbReference>
<comment type="subcellular location">
    <subcellularLocation>
        <location evidence="1">Nucleus</location>
    </subcellularLocation>
</comment>